<feature type="compositionally biased region" description="Basic and acidic residues" evidence="3">
    <location>
        <begin position="92"/>
        <end position="101"/>
    </location>
</feature>
<dbReference type="AlphaFoldDB" id="A0A1B5L4K1"/>
<evidence type="ECO:0000259" key="4">
    <source>
        <dbReference type="PROSITE" id="PS51279"/>
    </source>
</evidence>
<dbReference type="PROSITE" id="PS51279">
    <property type="entry name" value="BCNT_C"/>
    <property type="match status" value="1"/>
</dbReference>
<dbReference type="Proteomes" id="UP000054053">
    <property type="component" value="Unassembled WGS sequence"/>
</dbReference>
<evidence type="ECO:0000256" key="1">
    <source>
        <dbReference type="ARBA" id="ARBA00010465"/>
    </source>
</evidence>
<name>A0A1B5L4K1_USTVR</name>
<dbReference type="EMBL" id="BBTG02000030">
    <property type="protein sequence ID" value="GAO18408.1"/>
    <property type="molecule type" value="Genomic_DNA"/>
</dbReference>
<feature type="compositionally biased region" description="Low complexity" evidence="3">
    <location>
        <begin position="148"/>
        <end position="158"/>
    </location>
</feature>
<comment type="similarity">
    <text evidence="1">Belongs to the SWC5 family.</text>
</comment>
<feature type="region of interest" description="Disordered" evidence="3">
    <location>
        <begin position="145"/>
        <end position="193"/>
    </location>
</feature>
<accession>A0A1B5L4K1</accession>
<reference evidence="6" key="1">
    <citation type="journal article" date="2016" name="Genome Announc.">
        <title>Genome sequence of Ustilaginoidea virens IPU010, a rice pathogenic fungus causing false smut.</title>
        <authorList>
            <person name="Kumagai T."/>
            <person name="Ishii T."/>
            <person name="Terai G."/>
            <person name="Umemura M."/>
            <person name="Machida M."/>
            <person name="Asai K."/>
        </authorList>
    </citation>
    <scope>NUCLEOTIDE SEQUENCE [LARGE SCALE GENOMIC DNA]</scope>
    <source>
        <strain evidence="6">IPU010</strain>
    </source>
</reference>
<dbReference type="InterPro" id="IPR011421">
    <property type="entry name" value="BCNT-C"/>
</dbReference>
<dbReference type="GO" id="GO:0000812">
    <property type="term" value="C:Swr1 complex"/>
    <property type="evidence" value="ECO:0007669"/>
    <property type="project" value="TreeGrafter"/>
</dbReference>
<proteinExistence type="inferred from homology"/>
<evidence type="ECO:0000256" key="2">
    <source>
        <dbReference type="ARBA" id="ARBA00019138"/>
    </source>
</evidence>
<feature type="compositionally biased region" description="Acidic residues" evidence="3">
    <location>
        <begin position="22"/>
        <end position="39"/>
    </location>
</feature>
<evidence type="ECO:0000313" key="5">
    <source>
        <dbReference type="EMBL" id="GAO18408.1"/>
    </source>
</evidence>
<organism evidence="5 6">
    <name type="scientific">Ustilaginoidea virens</name>
    <name type="common">Rice false smut fungus</name>
    <name type="synonym">Villosiclava virens</name>
    <dbReference type="NCBI Taxonomy" id="1159556"/>
    <lineage>
        <taxon>Eukaryota</taxon>
        <taxon>Fungi</taxon>
        <taxon>Dikarya</taxon>
        <taxon>Ascomycota</taxon>
        <taxon>Pezizomycotina</taxon>
        <taxon>Sordariomycetes</taxon>
        <taxon>Hypocreomycetidae</taxon>
        <taxon>Hypocreales</taxon>
        <taxon>Clavicipitaceae</taxon>
        <taxon>Ustilaginoidea</taxon>
    </lineage>
</organism>
<evidence type="ECO:0000313" key="6">
    <source>
        <dbReference type="Proteomes" id="UP000054053"/>
    </source>
</evidence>
<comment type="caution">
    <text evidence="5">The sequence shown here is derived from an EMBL/GenBank/DDBJ whole genome shotgun (WGS) entry which is preliminary data.</text>
</comment>
<feature type="region of interest" description="Disordered" evidence="3">
    <location>
        <begin position="1"/>
        <end position="133"/>
    </location>
</feature>
<dbReference type="Pfam" id="PF07572">
    <property type="entry name" value="BCNT"/>
    <property type="match status" value="1"/>
</dbReference>
<dbReference type="PANTHER" id="PTHR48407">
    <property type="entry name" value="CRANIOFACIAL DEVELOPMENT PROTEIN 1"/>
    <property type="match status" value="1"/>
</dbReference>
<feature type="domain" description="BCNT-C" evidence="4">
    <location>
        <begin position="267"/>
        <end position="347"/>
    </location>
</feature>
<feature type="compositionally biased region" description="Basic residues" evidence="3">
    <location>
        <begin position="46"/>
        <end position="60"/>
    </location>
</feature>
<evidence type="ECO:0000256" key="3">
    <source>
        <dbReference type="SAM" id="MobiDB-lite"/>
    </source>
</evidence>
<sequence length="347" mass="37545">MSSDVLLQDDDGQYVSSQDSDFAPEEAQDVGSDESDVDEPAAAGAHSRRTRTRTRTRTRPRPSPAAQAREKEDYDNSGDEAVLLKGQKLHKRAQEKGRADQDEGGLVKTRAQRAAETARKAERKHAANHAPVTVDVDALWAQMVSGKPASQAASQAAPRAEDASGEAPAAPAWTTQDQPQPRKAIAPPDSTQPAMVRIQRTYNFAGQVHSEEKVVARDSAEARLYLASQGQGGASLLDASPTTRRATRKAFRSAFEPVLDSGPGRTDLVLGMAARLRAGKEAQAKKLNTVEKSKMDWAGYVDKEGIKDELELASRSKDSYAARQDFLARSEAIRENDARAARMAGRA</sequence>
<dbReference type="InterPro" id="IPR027124">
    <property type="entry name" value="Swc5/CFDP1/2"/>
</dbReference>
<protein>
    <recommendedName>
        <fullName evidence="2">SWR1-complex protein 5</fullName>
    </recommendedName>
</protein>
<dbReference type="PANTHER" id="PTHR48407:SF1">
    <property type="entry name" value="CRANIOFACIAL DEVELOPMENT PROTEIN 1"/>
    <property type="match status" value="1"/>
</dbReference>
<gene>
    <name evidence="5" type="ORF">UVI_02046760</name>
</gene>